<gene>
    <name evidence="6" type="ORF">U7230_00750</name>
</gene>
<dbReference type="SUPFAM" id="SSF46689">
    <property type="entry name" value="Homeodomain-like"/>
    <property type="match status" value="1"/>
</dbReference>
<accession>A0ABZ1BYC3</accession>
<dbReference type="Pfam" id="PF01418">
    <property type="entry name" value="HTH_6"/>
    <property type="match status" value="1"/>
</dbReference>
<feature type="domain" description="SIS" evidence="5">
    <location>
        <begin position="137"/>
        <end position="277"/>
    </location>
</feature>
<name>A0ABZ1BYC3_9FIRM</name>
<reference evidence="6 7" key="1">
    <citation type="journal article" date="2024" name="Front. Microbiol.">
        <title>Novel thermophilic genera Geochorda gen. nov. and Carboxydochorda gen. nov. from the deep terrestrial subsurface reveal the ecophysiological diversity in the class Limnochordia.</title>
        <authorList>
            <person name="Karnachuk O.V."/>
            <person name="Lukina A.P."/>
            <person name="Avakyan M.R."/>
            <person name="Kadnikov V.V."/>
            <person name="Begmatov S."/>
            <person name="Beletsky A.V."/>
            <person name="Vlasova K.G."/>
            <person name="Novikov A.A."/>
            <person name="Shcherbakova V.A."/>
            <person name="Mardanov A.V."/>
            <person name="Ravin N.V."/>
        </authorList>
    </citation>
    <scope>NUCLEOTIDE SEQUENCE [LARGE SCALE GENOMIC DNA]</scope>
    <source>
        <strain evidence="6 7">L945</strain>
    </source>
</reference>
<dbReference type="InterPro" id="IPR001347">
    <property type="entry name" value="SIS_dom"/>
</dbReference>
<dbReference type="Proteomes" id="UP001332192">
    <property type="component" value="Chromosome"/>
</dbReference>
<protein>
    <submittedName>
        <fullName evidence="6">MurR/RpiR family transcriptional regulator</fullName>
    </submittedName>
</protein>
<dbReference type="Gene3D" id="3.40.50.10490">
    <property type="entry name" value="Glucose-6-phosphate isomerase like protein, domain 1"/>
    <property type="match status" value="1"/>
</dbReference>
<dbReference type="CDD" id="cd05013">
    <property type="entry name" value="SIS_RpiR"/>
    <property type="match status" value="1"/>
</dbReference>
<dbReference type="Pfam" id="PF01380">
    <property type="entry name" value="SIS"/>
    <property type="match status" value="1"/>
</dbReference>
<dbReference type="InterPro" id="IPR036388">
    <property type="entry name" value="WH-like_DNA-bd_sf"/>
</dbReference>
<evidence type="ECO:0000256" key="2">
    <source>
        <dbReference type="ARBA" id="ARBA00023125"/>
    </source>
</evidence>
<organism evidence="6 7">
    <name type="scientific">Carboxydichorda subterranea</name>
    <dbReference type="NCBI Taxonomy" id="3109565"/>
    <lineage>
        <taxon>Bacteria</taxon>
        <taxon>Bacillati</taxon>
        <taxon>Bacillota</taxon>
        <taxon>Limnochordia</taxon>
        <taxon>Limnochordales</taxon>
        <taxon>Geochordaceae</taxon>
        <taxon>Carboxydichorda</taxon>
    </lineage>
</organism>
<dbReference type="InterPro" id="IPR009057">
    <property type="entry name" value="Homeodomain-like_sf"/>
</dbReference>
<dbReference type="RefSeq" id="WP_324716850.1">
    <property type="nucleotide sequence ID" value="NZ_CP141615.1"/>
</dbReference>
<evidence type="ECO:0000313" key="7">
    <source>
        <dbReference type="Proteomes" id="UP001332192"/>
    </source>
</evidence>
<keyword evidence="2" id="KW-0238">DNA-binding</keyword>
<keyword evidence="3" id="KW-0804">Transcription</keyword>
<evidence type="ECO:0000256" key="3">
    <source>
        <dbReference type="ARBA" id="ARBA00023163"/>
    </source>
</evidence>
<sequence length="295" mass="32236">MRTARRFEDETVSGRPSGLARLHSSLSALTESEQKVAAVVRQDPHGAVYSSVTELAAAAGVGETTVLRFARRLGYRSYQDFKMDLARDIFSAGGGHPAHPMASEGAGRDLLQCATEENRRVIVDTSSMLDRQALAKAVQILSKARQIHFYGAGHSGITAKDARHRFWRLGFSAHAFDDSHFQLMAAATLSPEDAAVGLSVSGSSRDVVECLEMARNRGAKTIAITGYQRSPITRVADVVLLTVTREMPLESGSFTSKIGQLHVLDILLRHLAESRADLVRRRQEETGRAISGRFY</sequence>
<dbReference type="SUPFAM" id="SSF53697">
    <property type="entry name" value="SIS domain"/>
    <property type="match status" value="1"/>
</dbReference>
<evidence type="ECO:0000259" key="5">
    <source>
        <dbReference type="PROSITE" id="PS51464"/>
    </source>
</evidence>
<keyword evidence="1" id="KW-0805">Transcription regulation</keyword>
<dbReference type="InterPro" id="IPR047640">
    <property type="entry name" value="RpiR-like"/>
</dbReference>
<feature type="domain" description="HTH rpiR-type" evidence="4">
    <location>
        <begin position="16"/>
        <end position="92"/>
    </location>
</feature>
<keyword evidence="7" id="KW-1185">Reference proteome</keyword>
<dbReference type="PROSITE" id="PS51464">
    <property type="entry name" value="SIS"/>
    <property type="match status" value="1"/>
</dbReference>
<evidence type="ECO:0000259" key="4">
    <source>
        <dbReference type="PROSITE" id="PS51071"/>
    </source>
</evidence>
<evidence type="ECO:0000256" key="1">
    <source>
        <dbReference type="ARBA" id="ARBA00023015"/>
    </source>
</evidence>
<dbReference type="PANTHER" id="PTHR30514:SF9">
    <property type="entry name" value="TRANSCRIPTIONAL REGULATOR"/>
    <property type="match status" value="1"/>
</dbReference>
<dbReference type="EMBL" id="CP141615">
    <property type="protein sequence ID" value="WRP17580.1"/>
    <property type="molecule type" value="Genomic_DNA"/>
</dbReference>
<dbReference type="InterPro" id="IPR046348">
    <property type="entry name" value="SIS_dom_sf"/>
</dbReference>
<dbReference type="PANTHER" id="PTHR30514">
    <property type="entry name" value="GLUCOKINASE"/>
    <property type="match status" value="1"/>
</dbReference>
<dbReference type="InterPro" id="IPR035472">
    <property type="entry name" value="RpiR-like_SIS"/>
</dbReference>
<proteinExistence type="predicted"/>
<dbReference type="PROSITE" id="PS51071">
    <property type="entry name" value="HTH_RPIR"/>
    <property type="match status" value="1"/>
</dbReference>
<evidence type="ECO:0000313" key="6">
    <source>
        <dbReference type="EMBL" id="WRP17580.1"/>
    </source>
</evidence>
<dbReference type="InterPro" id="IPR000281">
    <property type="entry name" value="HTH_RpiR"/>
</dbReference>
<dbReference type="Gene3D" id="1.10.10.10">
    <property type="entry name" value="Winged helix-like DNA-binding domain superfamily/Winged helix DNA-binding domain"/>
    <property type="match status" value="1"/>
</dbReference>